<dbReference type="Proteomes" id="UP001497623">
    <property type="component" value="Unassembled WGS sequence"/>
</dbReference>
<protein>
    <submittedName>
        <fullName evidence="4">Uncharacterized protein</fullName>
    </submittedName>
</protein>
<keyword evidence="5" id="KW-1185">Reference proteome</keyword>
<dbReference type="Gene3D" id="3.80.10.10">
    <property type="entry name" value="Ribonuclease Inhibitor"/>
    <property type="match status" value="1"/>
</dbReference>
<keyword evidence="3" id="KW-0677">Repeat</keyword>
<dbReference type="InterPro" id="IPR032675">
    <property type="entry name" value="LRR_dom_sf"/>
</dbReference>
<sequence>MEMDCSAVESTEKLKEIFHSSPPFPFTHFNKFFMDNNQKVVKLENGVFNFITFDEIEVTNGALVEVEQGSIEQSKDVLQKITMFGNQIVRFLMNDAQDLTAFKLLTHINLSGNQIQDFPAITSHTLTNLVLSDNPMTTIHNEDLFGVPNLEHIYIDNVRMNILETKLLSNHKSLVTIDLSDNNLVQIQNTALLIQSEELKEIDLSNNRINDVEPGAFDKNVPGLKVLLNFNQLRTLDEATWKQLVEAEIYLDFRDNPLGCGCDMSWAVIPPAGETSNPLLGFMDGTCPEGQDFHSLDPAWYTQFC</sequence>
<dbReference type="SUPFAM" id="SSF52058">
    <property type="entry name" value="L domain-like"/>
    <property type="match status" value="1"/>
</dbReference>
<comment type="caution">
    <text evidence="4">The sequence shown here is derived from an EMBL/GenBank/DDBJ whole genome shotgun (WGS) entry which is preliminary data.</text>
</comment>
<dbReference type="PANTHER" id="PTHR24366">
    <property type="entry name" value="IG(IMMUNOGLOBULIN) AND LRR(LEUCINE RICH REPEAT) DOMAINS"/>
    <property type="match status" value="1"/>
</dbReference>
<dbReference type="EMBL" id="CAXKWB010005759">
    <property type="protein sequence ID" value="CAL4079707.1"/>
    <property type="molecule type" value="Genomic_DNA"/>
</dbReference>
<proteinExistence type="predicted"/>
<keyword evidence="2" id="KW-0732">Signal</keyword>
<evidence type="ECO:0000313" key="4">
    <source>
        <dbReference type="EMBL" id="CAL4079707.1"/>
    </source>
</evidence>
<evidence type="ECO:0000313" key="5">
    <source>
        <dbReference type="Proteomes" id="UP001497623"/>
    </source>
</evidence>
<dbReference type="PANTHER" id="PTHR24366:SF161">
    <property type="entry name" value="TIR DOMAIN-CONTAINING PROTEIN"/>
    <property type="match status" value="1"/>
</dbReference>
<reference evidence="4 5" key="1">
    <citation type="submission" date="2024-05" db="EMBL/GenBank/DDBJ databases">
        <authorList>
            <person name="Wallberg A."/>
        </authorList>
    </citation>
    <scope>NUCLEOTIDE SEQUENCE [LARGE SCALE GENOMIC DNA]</scope>
</reference>
<dbReference type="AlphaFoldDB" id="A0AAV2QBX1"/>
<dbReference type="Pfam" id="PF13855">
    <property type="entry name" value="LRR_8"/>
    <property type="match status" value="1"/>
</dbReference>
<evidence type="ECO:0000256" key="2">
    <source>
        <dbReference type="ARBA" id="ARBA00022729"/>
    </source>
</evidence>
<name>A0AAV2QBX1_MEGNR</name>
<accession>A0AAV2QBX1</accession>
<dbReference type="PROSITE" id="PS51450">
    <property type="entry name" value="LRR"/>
    <property type="match status" value="3"/>
</dbReference>
<organism evidence="4 5">
    <name type="scientific">Meganyctiphanes norvegica</name>
    <name type="common">Northern krill</name>
    <name type="synonym">Thysanopoda norvegica</name>
    <dbReference type="NCBI Taxonomy" id="48144"/>
    <lineage>
        <taxon>Eukaryota</taxon>
        <taxon>Metazoa</taxon>
        <taxon>Ecdysozoa</taxon>
        <taxon>Arthropoda</taxon>
        <taxon>Crustacea</taxon>
        <taxon>Multicrustacea</taxon>
        <taxon>Malacostraca</taxon>
        <taxon>Eumalacostraca</taxon>
        <taxon>Eucarida</taxon>
        <taxon>Euphausiacea</taxon>
        <taxon>Euphausiidae</taxon>
        <taxon>Meganyctiphanes</taxon>
    </lineage>
</organism>
<keyword evidence="1" id="KW-0433">Leucine-rich repeat</keyword>
<gene>
    <name evidence="4" type="ORF">MNOR_LOCUS11094</name>
</gene>
<dbReference type="InterPro" id="IPR001611">
    <property type="entry name" value="Leu-rich_rpt"/>
</dbReference>
<evidence type="ECO:0000256" key="3">
    <source>
        <dbReference type="ARBA" id="ARBA00022737"/>
    </source>
</evidence>
<evidence type="ECO:0000256" key="1">
    <source>
        <dbReference type="ARBA" id="ARBA00022614"/>
    </source>
</evidence>